<gene>
    <name evidence="1" type="ORF">SAMN06264365_104392</name>
</gene>
<keyword evidence="2" id="KW-1185">Reference proteome</keyword>
<sequence length="221" mass="24871">MSASDSFGRQLLLALGRFTSVSGPERVAGGRWQQFMGALTRRTFAFSGPGLTEALARSVLARMFGAVRVAELERLHVQVLEQEQRVAERLRRPGRPLDFAELRALHERSWQTAELAKASLDGARSTEQTIGEAIRTTHRAIETEQAGGGRGVSAMRQTLEALHVDRDVVRTYRDRYRQDLSRLIVETGRLRDFIGANCGPEGRRWHQTLLARTRAHQGERQ</sequence>
<accession>A0A238YA97</accession>
<dbReference type="Proteomes" id="UP000198415">
    <property type="component" value="Unassembled WGS sequence"/>
</dbReference>
<dbReference type="EMBL" id="FZNR01000004">
    <property type="protein sequence ID" value="SNR67950.1"/>
    <property type="molecule type" value="Genomic_DNA"/>
</dbReference>
<dbReference type="AlphaFoldDB" id="A0A238YA97"/>
<evidence type="ECO:0000313" key="2">
    <source>
        <dbReference type="Proteomes" id="UP000198415"/>
    </source>
</evidence>
<proteinExistence type="predicted"/>
<reference evidence="1 2" key="1">
    <citation type="submission" date="2017-06" db="EMBL/GenBank/DDBJ databases">
        <authorList>
            <person name="Kim H.J."/>
            <person name="Triplett B.A."/>
        </authorList>
    </citation>
    <scope>NUCLEOTIDE SEQUENCE [LARGE SCALE GENOMIC DNA]</scope>
    <source>
        <strain evidence="1 2">DSM 43151</strain>
    </source>
</reference>
<evidence type="ECO:0000313" key="1">
    <source>
        <dbReference type="EMBL" id="SNR67950.1"/>
    </source>
</evidence>
<protein>
    <submittedName>
        <fullName evidence="1">Uncharacterized protein</fullName>
    </submittedName>
</protein>
<name>A0A238YA97_9ACTN</name>
<organism evidence="1 2">
    <name type="scientific">Actinoplanes regularis</name>
    <dbReference type="NCBI Taxonomy" id="52697"/>
    <lineage>
        <taxon>Bacteria</taxon>
        <taxon>Bacillati</taxon>
        <taxon>Actinomycetota</taxon>
        <taxon>Actinomycetes</taxon>
        <taxon>Micromonosporales</taxon>
        <taxon>Micromonosporaceae</taxon>
        <taxon>Actinoplanes</taxon>
    </lineage>
</organism>